<proteinExistence type="predicted"/>
<dbReference type="EMBL" id="JAMQOT010000010">
    <property type="protein sequence ID" value="MDF9747946.1"/>
    <property type="molecule type" value="Genomic_DNA"/>
</dbReference>
<name>A0A9Q4Q3V3_9EURY</name>
<comment type="caution">
    <text evidence="1">The sequence shown here is derived from an EMBL/GenBank/DDBJ whole genome shotgun (WGS) entry which is preliminary data.</text>
</comment>
<evidence type="ECO:0000313" key="1">
    <source>
        <dbReference type="EMBL" id="MDF9747946.1"/>
    </source>
</evidence>
<dbReference type="Proteomes" id="UP001154061">
    <property type="component" value="Unassembled WGS sequence"/>
</dbReference>
<reference evidence="1" key="1">
    <citation type="submission" date="2022-06" db="EMBL/GenBank/DDBJ databases">
        <title>Natrinema sp. a new haloarchaeum isolate from saline soil.</title>
        <authorList>
            <person name="Strakova D."/>
            <person name="Galisteo C."/>
            <person name="Sanchez-Porro C."/>
            <person name="Ventosa A."/>
        </authorList>
    </citation>
    <scope>NUCLEOTIDE SEQUENCE</scope>
    <source>
        <strain evidence="1">S1CR25-10</strain>
    </source>
</reference>
<dbReference type="AlphaFoldDB" id="A0A9Q4Q3V3"/>
<protein>
    <submittedName>
        <fullName evidence="1">Uncharacterized protein</fullName>
    </submittedName>
</protein>
<dbReference type="RefSeq" id="WP_277524435.1">
    <property type="nucleotide sequence ID" value="NZ_JAMQOT010000010.1"/>
</dbReference>
<accession>A0A9Q4Q3V3</accession>
<keyword evidence="2" id="KW-1185">Reference proteome</keyword>
<gene>
    <name evidence="1" type="ORF">NDI89_20445</name>
</gene>
<evidence type="ECO:0000313" key="2">
    <source>
        <dbReference type="Proteomes" id="UP001154061"/>
    </source>
</evidence>
<sequence length="126" mass="14551">MDVVSELFELRCTRKFFAEVFLVKLGNPLGQDRHQVVVLVDVEEWSTVVTQAVREIRTEFGLPCPDLPLDYDCEVTDSVFREQSVNTFFAPFFRIRCICASEHLHSTMGEVEQPTVFGSNRRDFTK</sequence>
<organism evidence="1 2">
    <name type="scientific">Natrinema salsiterrestre</name>
    <dbReference type="NCBI Taxonomy" id="2950540"/>
    <lineage>
        <taxon>Archaea</taxon>
        <taxon>Methanobacteriati</taxon>
        <taxon>Methanobacteriota</taxon>
        <taxon>Stenosarchaea group</taxon>
        <taxon>Halobacteria</taxon>
        <taxon>Halobacteriales</taxon>
        <taxon>Natrialbaceae</taxon>
        <taxon>Natrinema</taxon>
    </lineage>
</organism>